<reference evidence="1" key="1">
    <citation type="submission" date="2021-06" db="EMBL/GenBank/DDBJ databases">
        <authorList>
            <person name="Kallberg Y."/>
            <person name="Tangrot J."/>
            <person name="Rosling A."/>
        </authorList>
    </citation>
    <scope>NUCLEOTIDE SEQUENCE</scope>
    <source>
        <strain evidence="1">MA461A</strain>
    </source>
</reference>
<proteinExistence type="predicted"/>
<name>A0ACA9PKB4_9GLOM</name>
<protein>
    <submittedName>
        <fullName evidence="1">4018_t:CDS:1</fullName>
    </submittedName>
</protein>
<sequence>LLQQADVEYKSDEIVKVEICCIRSKQYNTIALGLDEKETTIGKQFLENLNALLWELDEHHEKLKNQRSESWNEFVEEVFKLILCIQKYIKYLESINESVNTIHNTMQLA</sequence>
<gene>
    <name evidence="1" type="ORF">RPERSI_LOCUS10658</name>
</gene>
<evidence type="ECO:0000313" key="2">
    <source>
        <dbReference type="Proteomes" id="UP000789920"/>
    </source>
</evidence>
<evidence type="ECO:0000313" key="1">
    <source>
        <dbReference type="EMBL" id="CAG8712671.1"/>
    </source>
</evidence>
<dbReference type="Proteomes" id="UP000789920">
    <property type="component" value="Unassembled WGS sequence"/>
</dbReference>
<feature type="non-terminal residue" evidence="1">
    <location>
        <position position="1"/>
    </location>
</feature>
<organism evidence="1 2">
    <name type="scientific">Racocetra persica</name>
    <dbReference type="NCBI Taxonomy" id="160502"/>
    <lineage>
        <taxon>Eukaryota</taxon>
        <taxon>Fungi</taxon>
        <taxon>Fungi incertae sedis</taxon>
        <taxon>Mucoromycota</taxon>
        <taxon>Glomeromycotina</taxon>
        <taxon>Glomeromycetes</taxon>
        <taxon>Diversisporales</taxon>
        <taxon>Gigasporaceae</taxon>
        <taxon>Racocetra</taxon>
    </lineage>
</organism>
<keyword evidence="2" id="KW-1185">Reference proteome</keyword>
<comment type="caution">
    <text evidence="1">The sequence shown here is derived from an EMBL/GenBank/DDBJ whole genome shotgun (WGS) entry which is preliminary data.</text>
</comment>
<dbReference type="EMBL" id="CAJVQC010021282">
    <property type="protein sequence ID" value="CAG8712671.1"/>
    <property type="molecule type" value="Genomic_DNA"/>
</dbReference>
<accession>A0ACA9PKB4</accession>